<name>A0A2S0M9Q1_MEGEL</name>
<evidence type="ECO:0000256" key="4">
    <source>
        <dbReference type="PIRSR" id="PIRSR000097-1"/>
    </source>
</evidence>
<dbReference type="GO" id="GO:0016616">
    <property type="term" value="F:oxidoreductase activity, acting on the CH-OH group of donors, NAD or NADP as acceptor"/>
    <property type="evidence" value="ECO:0007669"/>
    <property type="project" value="UniProtKB-ARBA"/>
</dbReference>
<dbReference type="AlphaFoldDB" id="A0A2S0M9Q1"/>
<dbReference type="Proteomes" id="UP000238358">
    <property type="component" value="Chromosome"/>
</dbReference>
<dbReference type="PRINTS" id="PR00069">
    <property type="entry name" value="ALDKETRDTASE"/>
</dbReference>
<dbReference type="RefSeq" id="WP_027895201.1">
    <property type="nucleotide sequence ID" value="NZ_CP027569.1"/>
</dbReference>
<dbReference type="PROSITE" id="PS00062">
    <property type="entry name" value="ALDOKETO_REDUCTASE_2"/>
    <property type="match status" value="1"/>
</dbReference>
<evidence type="ECO:0000256" key="5">
    <source>
        <dbReference type="PIRSR" id="PIRSR000097-2"/>
    </source>
</evidence>
<feature type="site" description="Lowers pKa of active site Tyr" evidence="6">
    <location>
        <position position="74"/>
    </location>
</feature>
<evidence type="ECO:0000256" key="6">
    <source>
        <dbReference type="PIRSR" id="PIRSR000097-3"/>
    </source>
</evidence>
<evidence type="ECO:0000256" key="2">
    <source>
        <dbReference type="ARBA" id="ARBA00022857"/>
    </source>
</evidence>
<reference evidence="8 9" key="1">
    <citation type="journal article" date="2018" name="Genome Announc.">
        <title>Complete genomes of two Megasphaera elsdenii strains, NCIMB 702410 and ATCC 25940.</title>
        <authorList>
            <person name="Hatmaker E.A."/>
            <person name="O'Dell K."/>
            <person name="Riley L.A."/>
            <person name="Klingeman D.M."/>
            <person name="Guss A.M."/>
        </authorList>
    </citation>
    <scope>NUCLEOTIDE SEQUENCE [LARGE SCALE GENOMIC DNA]</scope>
    <source>
        <strain evidence="8 9">NCIMB702410</strain>
    </source>
</reference>
<dbReference type="SUPFAM" id="SSF51430">
    <property type="entry name" value="NAD(P)-linked oxidoreductase"/>
    <property type="match status" value="1"/>
</dbReference>
<gene>
    <name evidence="8" type="ORF">C6Y28_11405</name>
</gene>
<dbReference type="PANTHER" id="PTHR43827:SF3">
    <property type="entry name" value="NADP-DEPENDENT OXIDOREDUCTASE DOMAIN-CONTAINING PROTEIN"/>
    <property type="match status" value="1"/>
</dbReference>
<evidence type="ECO:0000256" key="1">
    <source>
        <dbReference type="ARBA" id="ARBA00007905"/>
    </source>
</evidence>
<proteinExistence type="inferred from homology"/>
<evidence type="ECO:0000313" key="9">
    <source>
        <dbReference type="Proteomes" id="UP000238358"/>
    </source>
</evidence>
<dbReference type="PROSITE" id="PS00063">
    <property type="entry name" value="ALDOKETO_REDUCTASE_3"/>
    <property type="match status" value="1"/>
</dbReference>
<dbReference type="InterPro" id="IPR036812">
    <property type="entry name" value="NAD(P)_OxRdtase_dom_sf"/>
</dbReference>
<dbReference type="InterPro" id="IPR018170">
    <property type="entry name" value="Aldo/ket_reductase_CS"/>
</dbReference>
<dbReference type="Pfam" id="PF00248">
    <property type="entry name" value="Aldo_ket_red"/>
    <property type="match status" value="1"/>
</dbReference>
<dbReference type="PROSITE" id="PS00798">
    <property type="entry name" value="ALDOKETO_REDUCTASE_1"/>
    <property type="match status" value="1"/>
</dbReference>
<evidence type="ECO:0000259" key="7">
    <source>
        <dbReference type="Pfam" id="PF00248"/>
    </source>
</evidence>
<evidence type="ECO:0000313" key="8">
    <source>
        <dbReference type="EMBL" id="AVO28185.1"/>
    </source>
</evidence>
<accession>A0A2S0M9Q1</accession>
<feature type="active site" description="Proton donor" evidence="4">
    <location>
        <position position="49"/>
    </location>
</feature>
<dbReference type="FunFam" id="3.20.20.100:FF:000015">
    <property type="entry name" value="Oxidoreductase, aldo/keto reductase family"/>
    <property type="match status" value="1"/>
</dbReference>
<dbReference type="PANTHER" id="PTHR43827">
    <property type="entry name" value="2,5-DIKETO-D-GLUCONIC ACID REDUCTASE"/>
    <property type="match status" value="1"/>
</dbReference>
<dbReference type="OrthoDB" id="9804790at2"/>
<feature type="binding site" evidence="5">
    <location>
        <position position="107"/>
    </location>
    <ligand>
        <name>substrate</name>
    </ligand>
</feature>
<protein>
    <submittedName>
        <fullName evidence="8">Aldo/keto reductase</fullName>
    </submittedName>
</protein>
<keyword evidence="2" id="KW-0521">NADP</keyword>
<dbReference type="Gene3D" id="3.20.20.100">
    <property type="entry name" value="NADP-dependent oxidoreductase domain"/>
    <property type="match status" value="1"/>
</dbReference>
<sequence length="269" mass="30468">MHKHIILNNGLTMPIVGFGTWMLKGEAGKRAVLDALAVGYRLIDTAHMYDNEAMVGQAVAESGLRREDIFITTKLCQTRAGYELAWQGIEESLARLQTDYIDLLLIHEPYDEALDMYRALTEAYHKGIVRAIGISNFNAREYLEFIGSCDVIPAINQVECHVYYRRKELQQTLAAQGTQMQAWSPFTEGKKTIFQEPVLQAVGRKYGKTTAQIALQYLVQQGIGVIPKSSHRDRMAENLDIFDVTLTPDDMARIQQLETGKTLFGWYED</sequence>
<dbReference type="EMBL" id="CP027569">
    <property type="protein sequence ID" value="AVO28185.1"/>
    <property type="molecule type" value="Genomic_DNA"/>
</dbReference>
<dbReference type="InterPro" id="IPR023210">
    <property type="entry name" value="NADP_OxRdtase_dom"/>
</dbReference>
<keyword evidence="3" id="KW-0560">Oxidoreductase</keyword>
<dbReference type="InterPro" id="IPR020471">
    <property type="entry name" value="AKR"/>
</dbReference>
<comment type="similarity">
    <text evidence="1">Belongs to the aldo/keto reductase family.</text>
</comment>
<organism evidence="8 9">
    <name type="scientific">Megasphaera elsdenii</name>
    <dbReference type="NCBI Taxonomy" id="907"/>
    <lineage>
        <taxon>Bacteria</taxon>
        <taxon>Bacillati</taxon>
        <taxon>Bacillota</taxon>
        <taxon>Negativicutes</taxon>
        <taxon>Veillonellales</taxon>
        <taxon>Veillonellaceae</taxon>
        <taxon>Megasphaera</taxon>
    </lineage>
</organism>
<evidence type="ECO:0000256" key="3">
    <source>
        <dbReference type="ARBA" id="ARBA00023002"/>
    </source>
</evidence>
<feature type="domain" description="NADP-dependent oxidoreductase" evidence="7">
    <location>
        <begin position="16"/>
        <end position="257"/>
    </location>
</feature>
<dbReference type="PIRSF" id="PIRSF000097">
    <property type="entry name" value="AKR"/>
    <property type="match status" value="1"/>
</dbReference>